<accession>D8Q766</accession>
<feature type="transmembrane region" description="Helical" evidence="2">
    <location>
        <begin position="246"/>
        <end position="268"/>
    </location>
</feature>
<evidence type="ECO:0000313" key="4">
    <source>
        <dbReference type="EMBL" id="EFI95980.1"/>
    </source>
</evidence>
<reference evidence="4 5" key="1">
    <citation type="journal article" date="2010" name="Nat. Biotechnol.">
        <title>Genome sequence of the model mushroom Schizophyllum commune.</title>
        <authorList>
            <person name="Ohm R.A."/>
            <person name="de Jong J.F."/>
            <person name="Lugones L.G."/>
            <person name="Aerts A."/>
            <person name="Kothe E."/>
            <person name="Stajich J.E."/>
            <person name="de Vries R.P."/>
            <person name="Record E."/>
            <person name="Levasseur A."/>
            <person name="Baker S.E."/>
            <person name="Bartholomew K.A."/>
            <person name="Coutinho P.M."/>
            <person name="Erdmann S."/>
            <person name="Fowler T.J."/>
            <person name="Gathman A.C."/>
            <person name="Lombard V."/>
            <person name="Henrissat B."/>
            <person name="Knabe N."/>
            <person name="Kuees U."/>
            <person name="Lilly W.W."/>
            <person name="Lindquist E."/>
            <person name="Lucas S."/>
            <person name="Magnuson J.K."/>
            <person name="Piumi F."/>
            <person name="Raudaskoski M."/>
            <person name="Salamov A."/>
            <person name="Schmutz J."/>
            <person name="Schwarze F.W.M.R."/>
            <person name="vanKuyk P.A."/>
            <person name="Horton J.S."/>
            <person name="Grigoriev I.V."/>
            <person name="Woesten H.A.B."/>
        </authorList>
    </citation>
    <scope>NUCLEOTIDE SEQUENCE [LARGE SCALE GENOMIC DNA]</scope>
    <source>
        <strain evidence="5">H4-8 / FGSC 9210</strain>
    </source>
</reference>
<dbReference type="InterPro" id="IPR045338">
    <property type="entry name" value="DUF6535"/>
</dbReference>
<dbReference type="AlphaFoldDB" id="D8Q766"/>
<dbReference type="eggNOG" id="ENOG502SNQJ">
    <property type="taxonomic scope" value="Eukaryota"/>
</dbReference>
<evidence type="ECO:0000256" key="1">
    <source>
        <dbReference type="SAM" id="MobiDB-lite"/>
    </source>
</evidence>
<dbReference type="EMBL" id="GL377307">
    <property type="protein sequence ID" value="EFI95980.1"/>
    <property type="molecule type" value="Genomic_DNA"/>
</dbReference>
<dbReference type="HOGENOM" id="CLU_436900_0_0_1"/>
<name>D8Q766_SCHCM</name>
<dbReference type="InParanoid" id="D8Q766"/>
<feature type="region of interest" description="Disordered" evidence="1">
    <location>
        <begin position="1"/>
        <end position="79"/>
    </location>
</feature>
<keyword evidence="2" id="KW-1133">Transmembrane helix</keyword>
<feature type="compositionally biased region" description="Low complexity" evidence="1">
    <location>
        <begin position="44"/>
        <end position="55"/>
    </location>
</feature>
<evidence type="ECO:0000259" key="3">
    <source>
        <dbReference type="Pfam" id="PF20153"/>
    </source>
</evidence>
<sequence>MASPGQADAAPTTSDQPDGQRRDESTRQVPTQMSSDDPSHAAQSGRNGPASASSSPPRPEIVIPLDSERAEGKRWEQPYNRYAPSDVDYEKKYAPDPYGEELGPKARVWNVYNDEAQMADAEMVQGLNGTIDVLLIFAGLFSAVVTTFVVQSSQALSPDYAQITASLLYELARIQRAIAAGTPVSDIPSSELNLESETHTTGDLWVNGLWLTSLTFSLLTALICVLAKQWIQHFNSTCGGTPRDRAFLPVLLNVALLLFFAGLVVYVSPMNATISYTIIGFSAAAFLAYAFTVILPPIIPHCAYKTPISDSIIWVAYSLHRFCRFLRGLSPKRVFRWDAGAPRASIAFQLTTSPPSDLKSRDLSDAKRLRYILTARAIDWLCFSSSNASAATISVQAVSALPTHFDFGASREAIHKLVFGRARTLEHEHAGTDAKELVLPKADLAERLTRSLLHFTSVSLALPGSSVVWRDLYACRYRVKSPEVDALLRIYLLERLRADATHGDPRQRRTNLQGALYAADTSTLPIPLSRLRLHHLVWHHLHASLLTVCIPYETDPSMSEMMVSSLSQLWAHGTRELWDNMAAPLSRYRCGAQYIPDLQQTMDRLRYQLQLALEREGKEDQYPTDA</sequence>
<feature type="non-terminal residue" evidence="4">
    <location>
        <position position="626"/>
    </location>
</feature>
<keyword evidence="2" id="KW-0472">Membrane</keyword>
<dbReference type="Proteomes" id="UP000007431">
    <property type="component" value="Unassembled WGS sequence"/>
</dbReference>
<keyword evidence="5" id="KW-1185">Reference proteome</keyword>
<proteinExistence type="predicted"/>
<feature type="transmembrane region" description="Helical" evidence="2">
    <location>
        <begin position="204"/>
        <end position="226"/>
    </location>
</feature>
<dbReference type="Pfam" id="PF20153">
    <property type="entry name" value="DUF6535"/>
    <property type="match status" value="1"/>
</dbReference>
<organism evidence="5">
    <name type="scientific">Schizophyllum commune (strain H4-8 / FGSC 9210)</name>
    <name type="common">Split gill fungus</name>
    <dbReference type="NCBI Taxonomy" id="578458"/>
    <lineage>
        <taxon>Eukaryota</taxon>
        <taxon>Fungi</taxon>
        <taxon>Dikarya</taxon>
        <taxon>Basidiomycota</taxon>
        <taxon>Agaricomycotina</taxon>
        <taxon>Agaricomycetes</taxon>
        <taxon>Agaricomycetidae</taxon>
        <taxon>Agaricales</taxon>
        <taxon>Schizophyllaceae</taxon>
        <taxon>Schizophyllum</taxon>
    </lineage>
</organism>
<feature type="compositionally biased region" description="Basic and acidic residues" evidence="1">
    <location>
        <begin position="66"/>
        <end position="76"/>
    </location>
</feature>
<evidence type="ECO:0000256" key="2">
    <source>
        <dbReference type="SAM" id="Phobius"/>
    </source>
</evidence>
<feature type="compositionally biased region" description="Polar residues" evidence="1">
    <location>
        <begin position="27"/>
        <end position="36"/>
    </location>
</feature>
<keyword evidence="2" id="KW-0812">Transmembrane</keyword>
<evidence type="ECO:0000313" key="5">
    <source>
        <dbReference type="Proteomes" id="UP000007431"/>
    </source>
</evidence>
<gene>
    <name evidence="4" type="ORF">SCHCODRAFT_109647</name>
</gene>
<feature type="domain" description="DUF6535" evidence="3">
    <location>
        <begin position="109"/>
        <end position="267"/>
    </location>
</feature>
<feature type="transmembrane region" description="Helical" evidence="2">
    <location>
        <begin position="133"/>
        <end position="150"/>
    </location>
</feature>
<protein>
    <recommendedName>
        <fullName evidence="3">DUF6535 domain-containing protein</fullName>
    </recommendedName>
</protein>
<dbReference type="VEuPathDB" id="FungiDB:SCHCODRAFT_02545151"/>
<feature type="transmembrane region" description="Helical" evidence="2">
    <location>
        <begin position="274"/>
        <end position="295"/>
    </location>
</feature>